<gene>
    <name evidence="1" type="ORF">G3I46_09345</name>
</gene>
<accession>A0A6N9UNQ3</accession>
<dbReference type="AlphaFoldDB" id="A0A6N9UNQ3"/>
<name>A0A6N9UNQ3_9ACTN</name>
<dbReference type="Proteomes" id="UP000469545">
    <property type="component" value="Unassembled WGS sequence"/>
</dbReference>
<comment type="caution">
    <text evidence="1">The sequence shown here is derived from an EMBL/GenBank/DDBJ whole genome shotgun (WGS) entry which is preliminary data.</text>
</comment>
<dbReference type="RefSeq" id="WP_054099882.1">
    <property type="nucleotide sequence ID" value="NZ_JAAGMB010000202.1"/>
</dbReference>
<proteinExistence type="predicted"/>
<evidence type="ECO:0000313" key="1">
    <source>
        <dbReference type="EMBL" id="NEB16722.1"/>
    </source>
</evidence>
<sequence>MLTLTSGTCPDGAPGAPHIEVEATGETGRLSSQDDVVGLMQELRAMTATLETWLERLPE</sequence>
<evidence type="ECO:0000313" key="2">
    <source>
        <dbReference type="Proteomes" id="UP000469545"/>
    </source>
</evidence>
<dbReference type="EMBL" id="JAAGMB010000202">
    <property type="protein sequence ID" value="NEB16722.1"/>
    <property type="molecule type" value="Genomic_DNA"/>
</dbReference>
<keyword evidence="2" id="KW-1185">Reference proteome</keyword>
<reference evidence="1 2" key="1">
    <citation type="submission" date="2020-01" db="EMBL/GenBank/DDBJ databases">
        <title>Insect and environment-associated Actinomycetes.</title>
        <authorList>
            <person name="Currrie C."/>
            <person name="Chevrette M."/>
            <person name="Carlson C."/>
            <person name="Stubbendieck R."/>
            <person name="Wendt-Pienkowski E."/>
        </authorList>
    </citation>
    <scope>NUCLEOTIDE SEQUENCE [LARGE SCALE GENOMIC DNA]</scope>
    <source>
        <strain evidence="1 2">SID14172</strain>
    </source>
</reference>
<protein>
    <submittedName>
        <fullName evidence="1">Uncharacterized protein</fullName>
    </submittedName>
</protein>
<organism evidence="1 2">
    <name type="scientific">Streptomyces coelicoflavus</name>
    <dbReference type="NCBI Taxonomy" id="285562"/>
    <lineage>
        <taxon>Bacteria</taxon>
        <taxon>Bacillati</taxon>
        <taxon>Actinomycetota</taxon>
        <taxon>Actinomycetes</taxon>
        <taxon>Kitasatosporales</taxon>
        <taxon>Streptomycetaceae</taxon>
        <taxon>Streptomyces</taxon>
    </lineage>
</organism>